<reference evidence="1 2" key="1">
    <citation type="submission" date="2016-04" db="EMBL/GenBank/DDBJ databases">
        <title>Complete genome sequence and analysis of deep-sea sediment isolate, Amycolatopsis sp. WP1.</title>
        <authorList>
            <person name="Wang H."/>
            <person name="Chen S."/>
            <person name="Wu Q."/>
        </authorList>
    </citation>
    <scope>NUCLEOTIDE SEQUENCE [LARGE SCALE GENOMIC DNA]</scope>
    <source>
        <strain evidence="1 2">WP1</strain>
    </source>
</reference>
<gene>
    <name evidence="1" type="ORF">A4R43_15090</name>
</gene>
<dbReference type="KEGG" id="aab:A4R43_15090"/>
<protein>
    <submittedName>
        <fullName evidence="1">Uncharacterized protein</fullName>
    </submittedName>
</protein>
<name>A0A344LKD6_9PSEU</name>
<dbReference type="Proteomes" id="UP000250434">
    <property type="component" value="Chromosome"/>
</dbReference>
<accession>A0A344LKD6</accession>
<dbReference type="EMBL" id="CP015163">
    <property type="protein sequence ID" value="AXB48510.1"/>
    <property type="molecule type" value="Genomic_DNA"/>
</dbReference>
<organism evidence="1 2">
    <name type="scientific">Amycolatopsis albispora</name>
    <dbReference type="NCBI Taxonomy" id="1804986"/>
    <lineage>
        <taxon>Bacteria</taxon>
        <taxon>Bacillati</taxon>
        <taxon>Actinomycetota</taxon>
        <taxon>Actinomycetes</taxon>
        <taxon>Pseudonocardiales</taxon>
        <taxon>Pseudonocardiaceae</taxon>
        <taxon>Amycolatopsis</taxon>
    </lineage>
</organism>
<evidence type="ECO:0000313" key="1">
    <source>
        <dbReference type="EMBL" id="AXB48510.1"/>
    </source>
</evidence>
<keyword evidence="2" id="KW-1185">Reference proteome</keyword>
<sequence length="222" mass="23751">MITMQPVVEVYAPEGFALWPVAEVEPFGYLALSGELTPLEVGTAVMRIASCNDLDPEDDGSPPRPADPLGSFLHGLLTLDTLFAAGGLRVTDSATGVAFLPGCCNSLKDWREWHQVLDGSGQAWFGHDPDPRAERHGENVRLTIDAEQNDSPVIELLATDLRHLLAGAEHDLTSFLALAADWAAQNLPRHAAPVTAALARALDLPTPTEPSARNPEAHADTP</sequence>
<proteinExistence type="predicted"/>
<evidence type="ECO:0000313" key="2">
    <source>
        <dbReference type="Proteomes" id="UP000250434"/>
    </source>
</evidence>
<dbReference type="AlphaFoldDB" id="A0A344LKD6"/>